<evidence type="ECO:0000256" key="2">
    <source>
        <dbReference type="ARBA" id="ARBA00022833"/>
    </source>
</evidence>
<dbReference type="GO" id="GO:0000981">
    <property type="term" value="F:DNA-binding transcription factor activity, RNA polymerase II-specific"/>
    <property type="evidence" value="ECO:0007669"/>
    <property type="project" value="InterPro"/>
</dbReference>
<dbReference type="GO" id="GO:0006351">
    <property type="term" value="P:DNA-templated transcription"/>
    <property type="evidence" value="ECO:0007669"/>
    <property type="project" value="InterPro"/>
</dbReference>
<dbReference type="PANTHER" id="PTHR31779:SF5">
    <property type="entry name" value="ZN(II)2CYS6 TRANSCRIPTION FACTOR (EUROFUNG)"/>
    <property type="match status" value="1"/>
</dbReference>
<protein>
    <recommendedName>
        <fullName evidence="8">Zn(2)-C6 fungal-type domain-containing protein</fullName>
    </recommendedName>
</protein>
<dbReference type="PROSITE" id="PS50048">
    <property type="entry name" value="ZN2_CY6_FUNGAL_2"/>
    <property type="match status" value="1"/>
</dbReference>
<keyword evidence="5" id="KW-0804">Transcription</keyword>
<keyword evidence="4" id="KW-0238">DNA-binding</keyword>
<dbReference type="CDD" id="cd00067">
    <property type="entry name" value="GAL4"/>
    <property type="match status" value="1"/>
</dbReference>
<gene>
    <name evidence="9" type="ORF">PSALAMII_LOCUS10165</name>
</gene>
<proteinExistence type="predicted"/>
<feature type="compositionally biased region" description="Basic residues" evidence="7">
    <location>
        <begin position="44"/>
        <end position="53"/>
    </location>
</feature>
<evidence type="ECO:0000256" key="7">
    <source>
        <dbReference type="SAM" id="MobiDB-lite"/>
    </source>
</evidence>
<dbReference type="GO" id="GO:0009410">
    <property type="term" value="P:response to xenobiotic stimulus"/>
    <property type="evidence" value="ECO:0007669"/>
    <property type="project" value="TreeGrafter"/>
</dbReference>
<dbReference type="InterPro" id="IPR052478">
    <property type="entry name" value="Metabolite_Synth_Reg"/>
</dbReference>
<dbReference type="InterPro" id="IPR001138">
    <property type="entry name" value="Zn2Cys6_DnaBD"/>
</dbReference>
<dbReference type="SMART" id="SM00066">
    <property type="entry name" value="GAL4"/>
    <property type="match status" value="1"/>
</dbReference>
<evidence type="ECO:0000259" key="8">
    <source>
        <dbReference type="PROSITE" id="PS50048"/>
    </source>
</evidence>
<dbReference type="Pfam" id="PF04082">
    <property type="entry name" value="Fungal_trans"/>
    <property type="match status" value="1"/>
</dbReference>
<evidence type="ECO:0000256" key="1">
    <source>
        <dbReference type="ARBA" id="ARBA00022723"/>
    </source>
</evidence>
<feature type="domain" description="Zn(2)-C6 fungal-type" evidence="8">
    <location>
        <begin position="13"/>
        <end position="42"/>
    </location>
</feature>
<evidence type="ECO:0000256" key="4">
    <source>
        <dbReference type="ARBA" id="ARBA00023125"/>
    </source>
</evidence>
<sequence length="538" mass="60648">MSNDPALQRSKRACVSCRQRKRKCDGEIPCGYCLRNEHDCKYSKGRRKHRRHNRQDLSQEEVQASDGKDESNSELRLLEATFPAAFVRQLGLKINPTIAPRLSCYAWNLGLESGNMIPAHTPSLMEILSMDEMRHLAESYFKHVDPVYKFLDRRNIETAISTRWCTQSFESSVDSMLSGIAALGCLFGSRQKSLEVRLVRSARNALEHSSTLPSPEIEHVIGWLLRVIYLRATSSPQATWMACCTLMHMVETTKLHLEPSTNWILAQSGNSCPTNLRCSVYWIAQLFNTWVSLDYGKSPVELRGASTKLPSEIWTKEQQELCSISCYIGRQFDLETCDTDSEISDLAALTPPQPMLQLLKCNIALCLFRRARALGRSIAEASMIEILRISSNILTVVRDLAEISSPWWHILNIPFQVVCLCLIVDNDQALQLLGEALEILKEVDCRYATKMTKESYEIACLLVNQEYQKRAKRLGYLKDAANEHTKPLGPEATSEIFGDDLGDDFLLPPAPSFGSNSEMNYSLADYFLLDNLLSSAGA</sequence>
<evidence type="ECO:0000313" key="9">
    <source>
        <dbReference type="EMBL" id="CAG8425155.1"/>
    </source>
</evidence>
<dbReference type="CDD" id="cd12148">
    <property type="entry name" value="fungal_TF_MHR"/>
    <property type="match status" value="1"/>
</dbReference>
<keyword evidence="2" id="KW-0862">Zinc</keyword>
<dbReference type="EMBL" id="CAJVPD010000290">
    <property type="protein sequence ID" value="CAG8425155.1"/>
    <property type="molecule type" value="Genomic_DNA"/>
</dbReference>
<comment type="caution">
    <text evidence="9">The sequence shown here is derived from an EMBL/GenBank/DDBJ whole genome shotgun (WGS) entry which is preliminary data.</text>
</comment>
<evidence type="ECO:0000313" key="10">
    <source>
        <dbReference type="Proteomes" id="UP001152592"/>
    </source>
</evidence>
<dbReference type="SUPFAM" id="SSF57701">
    <property type="entry name" value="Zn2/Cys6 DNA-binding domain"/>
    <property type="match status" value="1"/>
</dbReference>
<dbReference type="GO" id="GO:0003677">
    <property type="term" value="F:DNA binding"/>
    <property type="evidence" value="ECO:0007669"/>
    <property type="project" value="UniProtKB-KW"/>
</dbReference>
<feature type="region of interest" description="Disordered" evidence="7">
    <location>
        <begin position="44"/>
        <end position="70"/>
    </location>
</feature>
<dbReference type="InterPro" id="IPR007219">
    <property type="entry name" value="XnlR_reg_dom"/>
</dbReference>
<dbReference type="AlphaFoldDB" id="A0A9W4K049"/>
<keyword evidence="6" id="KW-0539">Nucleus</keyword>
<organism evidence="9 10">
    <name type="scientific">Penicillium salamii</name>
    <dbReference type="NCBI Taxonomy" id="1612424"/>
    <lineage>
        <taxon>Eukaryota</taxon>
        <taxon>Fungi</taxon>
        <taxon>Dikarya</taxon>
        <taxon>Ascomycota</taxon>
        <taxon>Pezizomycotina</taxon>
        <taxon>Eurotiomycetes</taxon>
        <taxon>Eurotiomycetidae</taxon>
        <taxon>Eurotiales</taxon>
        <taxon>Aspergillaceae</taxon>
        <taxon>Penicillium</taxon>
    </lineage>
</organism>
<reference evidence="9" key="1">
    <citation type="submission" date="2021-07" db="EMBL/GenBank/DDBJ databases">
        <authorList>
            <person name="Branca A.L. A."/>
        </authorList>
    </citation>
    <scope>NUCLEOTIDE SEQUENCE</scope>
</reference>
<name>A0A9W4K049_9EURO</name>
<keyword evidence="3" id="KW-0805">Transcription regulation</keyword>
<dbReference type="Pfam" id="PF00172">
    <property type="entry name" value="Zn_clus"/>
    <property type="match status" value="1"/>
</dbReference>
<evidence type="ECO:0000256" key="3">
    <source>
        <dbReference type="ARBA" id="ARBA00023015"/>
    </source>
</evidence>
<dbReference type="PROSITE" id="PS00463">
    <property type="entry name" value="ZN2_CY6_FUNGAL_1"/>
    <property type="match status" value="1"/>
</dbReference>
<accession>A0A9W4K049</accession>
<dbReference type="Proteomes" id="UP001152592">
    <property type="component" value="Unassembled WGS sequence"/>
</dbReference>
<keyword evidence="1" id="KW-0479">Metal-binding</keyword>
<dbReference type="InterPro" id="IPR036864">
    <property type="entry name" value="Zn2-C6_fun-type_DNA-bd_sf"/>
</dbReference>
<evidence type="ECO:0000256" key="5">
    <source>
        <dbReference type="ARBA" id="ARBA00023163"/>
    </source>
</evidence>
<dbReference type="PANTHER" id="PTHR31779">
    <property type="entry name" value="2-NITROPROPANE DIOXYGENASE FAMILY, PUTATIVE (AFU_ORTHOLOGUE AFUA_2G17430)-RELATED"/>
    <property type="match status" value="1"/>
</dbReference>
<dbReference type="GO" id="GO:0008270">
    <property type="term" value="F:zinc ion binding"/>
    <property type="evidence" value="ECO:0007669"/>
    <property type="project" value="InterPro"/>
</dbReference>
<dbReference type="OrthoDB" id="10039976at2759"/>
<dbReference type="Gene3D" id="4.10.240.10">
    <property type="entry name" value="Zn(2)-C6 fungal-type DNA-binding domain"/>
    <property type="match status" value="1"/>
</dbReference>
<evidence type="ECO:0000256" key="6">
    <source>
        <dbReference type="ARBA" id="ARBA00023242"/>
    </source>
</evidence>